<dbReference type="InterPro" id="IPR042099">
    <property type="entry name" value="ANL_N_sf"/>
</dbReference>
<dbReference type="SUPFAM" id="SSF56801">
    <property type="entry name" value="Acetyl-CoA synthetase-like"/>
    <property type="match status" value="1"/>
</dbReference>
<name>A0A6J4VAK1_9BACT</name>
<reference evidence="1" key="1">
    <citation type="submission" date="2020-02" db="EMBL/GenBank/DDBJ databases">
        <authorList>
            <person name="Meier V. D."/>
        </authorList>
    </citation>
    <scope>NUCLEOTIDE SEQUENCE</scope>
    <source>
        <strain evidence="1">AVDCRST_MAG18</strain>
    </source>
</reference>
<dbReference type="AlphaFoldDB" id="A0A6J4VAK1"/>
<organism evidence="1">
    <name type="scientific">uncultured Thermomicrobiales bacterium</name>
    <dbReference type="NCBI Taxonomy" id="1645740"/>
    <lineage>
        <taxon>Bacteria</taxon>
        <taxon>Pseudomonadati</taxon>
        <taxon>Thermomicrobiota</taxon>
        <taxon>Thermomicrobia</taxon>
        <taxon>Thermomicrobiales</taxon>
        <taxon>environmental samples</taxon>
    </lineage>
</organism>
<dbReference type="PANTHER" id="PTHR36932:SF1">
    <property type="entry name" value="CAPSULAR POLYSACCHARIDE BIOSYNTHESIS PROTEIN"/>
    <property type="match status" value="1"/>
</dbReference>
<dbReference type="InterPro" id="IPR053158">
    <property type="entry name" value="CapK_Type1_Caps_Biosynth"/>
</dbReference>
<dbReference type="PANTHER" id="PTHR36932">
    <property type="entry name" value="CAPSULAR POLYSACCHARIDE BIOSYNTHESIS PROTEIN"/>
    <property type="match status" value="1"/>
</dbReference>
<sequence length="427" mass="47564">MNRAAPLIAAHFLRARWRWQTLRGPRLDRYRERHARRIVAFARAHSPFYADHWRGHDPIEWRNLPTIDKQLMMANFDRLNTRGVRRADAEAVALAAERGRDFRPTLGALTVGLSSGTSGHRGLFLVSPWESAAWAGTILARTLTPRREPTRVAFFLRANSNLYEGLGGRLVRFRFFDLMLPVADAVAALNAFDPAFIVGPPSLLGFLADAREAGELRARPDRLLAVAETLEPQDRARLETVFAAPVGQVYQCTEGLLALSCPSGSLHVQEDLVAIQYEPLPGDAGRVTPIVTDLWRRTQPIIRYRLNDVLQLDPAPCRCGSPFQVIAAVEGRQDDLCHFLAADGTTRPFFPDTIRRAILLASPHILDYRATQERPGHLRVALALPPDIPFAPIADEVRANLTTTITGYACRPPDLTIEEGIPPPRRA</sequence>
<dbReference type="NCBIfam" id="TIGR02304">
    <property type="entry name" value="aden_form_hyp"/>
    <property type="match status" value="1"/>
</dbReference>
<protein>
    <submittedName>
        <fullName evidence="1">Adenylate-forming enzyme</fullName>
    </submittedName>
</protein>
<evidence type="ECO:0000313" key="1">
    <source>
        <dbReference type="EMBL" id="CAA9571643.1"/>
    </source>
</evidence>
<proteinExistence type="predicted"/>
<gene>
    <name evidence="1" type="ORF">AVDCRST_MAG18-2044</name>
</gene>
<dbReference type="InterPro" id="IPR012685">
    <property type="entry name" value="CHP02304_F390_synth-rel"/>
</dbReference>
<accession>A0A6J4VAK1</accession>
<dbReference type="Gene3D" id="3.40.50.12780">
    <property type="entry name" value="N-terminal domain of ligase-like"/>
    <property type="match status" value="1"/>
</dbReference>
<dbReference type="EMBL" id="CADCWN010000161">
    <property type="protein sequence ID" value="CAA9571643.1"/>
    <property type="molecule type" value="Genomic_DNA"/>
</dbReference>